<evidence type="ECO:0008006" key="3">
    <source>
        <dbReference type="Google" id="ProtNLM"/>
    </source>
</evidence>
<protein>
    <recommendedName>
        <fullName evidence="3">Secreted protein</fullName>
    </recommendedName>
</protein>
<gene>
    <name evidence="1" type="ORF">MES5069_110061</name>
</gene>
<name>A0ABN8JFM4_9HYPH</name>
<reference evidence="1 2" key="1">
    <citation type="submission" date="2022-03" db="EMBL/GenBank/DDBJ databases">
        <authorList>
            <person name="Brunel B."/>
        </authorList>
    </citation>
    <scope>NUCLEOTIDE SEQUENCE [LARGE SCALE GENOMIC DNA]</scope>
    <source>
        <strain evidence="1">STM5069sample</strain>
    </source>
</reference>
<keyword evidence="2" id="KW-1185">Reference proteome</keyword>
<accession>A0ABN8JFM4</accession>
<evidence type="ECO:0000313" key="1">
    <source>
        <dbReference type="EMBL" id="CAH2395511.1"/>
    </source>
</evidence>
<dbReference type="Proteomes" id="UP001153050">
    <property type="component" value="Unassembled WGS sequence"/>
</dbReference>
<sequence>MSNKRTECCILSVGCVLQVFADRGCRLLNRSGGPLRSGVSPYDRFVCALFTVAPEVAQSCDYVTILH</sequence>
<evidence type="ECO:0000313" key="2">
    <source>
        <dbReference type="Proteomes" id="UP001153050"/>
    </source>
</evidence>
<comment type="caution">
    <text evidence="1">The sequence shown here is derived from an EMBL/GenBank/DDBJ whole genome shotgun (WGS) entry which is preliminary data.</text>
</comment>
<organism evidence="1 2">
    <name type="scientific">Mesorhizobium escarrei</name>
    <dbReference type="NCBI Taxonomy" id="666018"/>
    <lineage>
        <taxon>Bacteria</taxon>
        <taxon>Pseudomonadati</taxon>
        <taxon>Pseudomonadota</taxon>
        <taxon>Alphaproteobacteria</taxon>
        <taxon>Hyphomicrobiales</taxon>
        <taxon>Phyllobacteriaceae</taxon>
        <taxon>Mesorhizobium</taxon>
    </lineage>
</organism>
<proteinExistence type="predicted"/>
<dbReference type="EMBL" id="CAKXZT010000013">
    <property type="protein sequence ID" value="CAH2395511.1"/>
    <property type="molecule type" value="Genomic_DNA"/>
</dbReference>